<proteinExistence type="predicted"/>
<keyword evidence="3 6" id="KW-0238">DNA-binding</keyword>
<dbReference type="SUPFAM" id="SSF46785">
    <property type="entry name" value="Winged helix' DNA-binding domain"/>
    <property type="match status" value="1"/>
</dbReference>
<dbReference type="SMART" id="SM01134">
    <property type="entry name" value="DeoRC"/>
    <property type="match status" value="1"/>
</dbReference>
<keyword evidence="2" id="KW-0805">Transcription regulation</keyword>
<feature type="domain" description="HTH deoR-type" evidence="5">
    <location>
        <begin position="3"/>
        <end position="58"/>
    </location>
</feature>
<dbReference type="EMBL" id="JBIGHX010000002">
    <property type="protein sequence ID" value="MFG6461462.1"/>
    <property type="molecule type" value="Genomic_DNA"/>
</dbReference>
<evidence type="ECO:0000256" key="3">
    <source>
        <dbReference type="ARBA" id="ARBA00023125"/>
    </source>
</evidence>
<dbReference type="InterPro" id="IPR018356">
    <property type="entry name" value="Tscrpt_reg_HTH_DeoR_CS"/>
</dbReference>
<dbReference type="Gene3D" id="1.10.10.10">
    <property type="entry name" value="Winged helix-like DNA-binding domain superfamily/Winged helix DNA-binding domain"/>
    <property type="match status" value="1"/>
</dbReference>
<dbReference type="PANTHER" id="PTHR30363">
    <property type="entry name" value="HTH-TYPE TRANSCRIPTIONAL REGULATOR SRLR-RELATED"/>
    <property type="match status" value="1"/>
</dbReference>
<evidence type="ECO:0000313" key="6">
    <source>
        <dbReference type="EMBL" id="MFG6461462.1"/>
    </source>
</evidence>
<dbReference type="Pfam" id="PF00455">
    <property type="entry name" value="DeoRC"/>
    <property type="match status" value="1"/>
</dbReference>
<name>A0ABW7GI03_9BURK</name>
<dbReference type="Proteomes" id="UP001606302">
    <property type="component" value="Unassembled WGS sequence"/>
</dbReference>
<organism evidence="6 7">
    <name type="scientific">Pelomonas lactea</name>
    <dbReference type="NCBI Taxonomy" id="3299030"/>
    <lineage>
        <taxon>Bacteria</taxon>
        <taxon>Pseudomonadati</taxon>
        <taxon>Pseudomonadota</taxon>
        <taxon>Betaproteobacteria</taxon>
        <taxon>Burkholderiales</taxon>
        <taxon>Sphaerotilaceae</taxon>
        <taxon>Roseateles</taxon>
    </lineage>
</organism>
<dbReference type="RefSeq" id="WP_394510317.1">
    <property type="nucleotide sequence ID" value="NZ_JBIGHX010000002.1"/>
</dbReference>
<evidence type="ECO:0000256" key="2">
    <source>
        <dbReference type="ARBA" id="ARBA00023015"/>
    </source>
</evidence>
<accession>A0ABW7GI03</accession>
<evidence type="ECO:0000256" key="4">
    <source>
        <dbReference type="ARBA" id="ARBA00023163"/>
    </source>
</evidence>
<sequence length="254" mass="26604">MLTEQRHLAILDDLQRHGRVLARELAERLAVSEDTIRRDLRELALRGALQRVHGGALPVSPALANLARRSTIAVDEKQALGRHAASLVADGQLVFVDGGTSTLAMVQQLPPTLRATIATHSPVIAAALIEHPTVEVLMLGGRLFKHSGVAVGAGVAQAIQALRADGYFLGVTGVDAEFGLSTGDAEEAQVKALLMASSAETVLMASSDKLGKVSPYRVAPLSALSTLLVTPQADTARLDALRVPGLEVVTVRGG</sequence>
<dbReference type="InterPro" id="IPR050313">
    <property type="entry name" value="Carb_Metab_HTH_regulators"/>
</dbReference>
<dbReference type="Gene3D" id="3.40.50.1360">
    <property type="match status" value="1"/>
</dbReference>
<dbReference type="SMART" id="SM00420">
    <property type="entry name" value="HTH_DEOR"/>
    <property type="match status" value="1"/>
</dbReference>
<protein>
    <submittedName>
        <fullName evidence="6">DeoR/GlpR family DNA-binding transcription regulator</fullName>
    </submittedName>
</protein>
<reference evidence="6 7" key="1">
    <citation type="submission" date="2024-08" db="EMBL/GenBank/DDBJ databases">
        <authorList>
            <person name="Lu H."/>
        </authorList>
    </citation>
    <scope>NUCLEOTIDE SEQUENCE [LARGE SCALE GENOMIC DNA]</scope>
    <source>
        <strain evidence="6 7">DXS20W</strain>
    </source>
</reference>
<evidence type="ECO:0000313" key="7">
    <source>
        <dbReference type="Proteomes" id="UP001606302"/>
    </source>
</evidence>
<dbReference type="InterPro" id="IPR036390">
    <property type="entry name" value="WH_DNA-bd_sf"/>
</dbReference>
<dbReference type="PROSITE" id="PS00894">
    <property type="entry name" value="HTH_DEOR_1"/>
    <property type="match status" value="1"/>
</dbReference>
<evidence type="ECO:0000259" key="5">
    <source>
        <dbReference type="PROSITE" id="PS51000"/>
    </source>
</evidence>
<evidence type="ECO:0000256" key="1">
    <source>
        <dbReference type="ARBA" id="ARBA00022491"/>
    </source>
</evidence>
<keyword evidence="1" id="KW-0678">Repressor</keyword>
<dbReference type="InterPro" id="IPR036388">
    <property type="entry name" value="WH-like_DNA-bd_sf"/>
</dbReference>
<dbReference type="PROSITE" id="PS51000">
    <property type="entry name" value="HTH_DEOR_2"/>
    <property type="match status" value="1"/>
</dbReference>
<gene>
    <name evidence="6" type="ORF">ACG04Q_07755</name>
</gene>
<keyword evidence="4" id="KW-0804">Transcription</keyword>
<dbReference type="GO" id="GO:0003677">
    <property type="term" value="F:DNA binding"/>
    <property type="evidence" value="ECO:0007669"/>
    <property type="project" value="UniProtKB-KW"/>
</dbReference>
<comment type="caution">
    <text evidence="6">The sequence shown here is derived from an EMBL/GenBank/DDBJ whole genome shotgun (WGS) entry which is preliminary data.</text>
</comment>
<dbReference type="InterPro" id="IPR014036">
    <property type="entry name" value="DeoR-like_C"/>
</dbReference>
<dbReference type="InterPro" id="IPR037171">
    <property type="entry name" value="NagB/RpiA_transferase-like"/>
</dbReference>
<keyword evidence="7" id="KW-1185">Reference proteome</keyword>
<dbReference type="SUPFAM" id="SSF100950">
    <property type="entry name" value="NagB/RpiA/CoA transferase-like"/>
    <property type="match status" value="1"/>
</dbReference>
<dbReference type="PANTHER" id="PTHR30363:SF4">
    <property type="entry name" value="GLYCEROL-3-PHOSPHATE REGULON REPRESSOR"/>
    <property type="match status" value="1"/>
</dbReference>
<dbReference type="Pfam" id="PF08220">
    <property type="entry name" value="HTH_DeoR"/>
    <property type="match status" value="1"/>
</dbReference>
<dbReference type="InterPro" id="IPR001034">
    <property type="entry name" value="DeoR_HTH"/>
</dbReference>
<dbReference type="PRINTS" id="PR00037">
    <property type="entry name" value="HTHLACR"/>
</dbReference>